<protein>
    <submittedName>
        <fullName evidence="2">Uncharacterized protein</fullName>
    </submittedName>
</protein>
<organism evidence="2">
    <name type="scientific">[Clostridium] nexile</name>
    <dbReference type="NCBI Taxonomy" id="29361"/>
    <lineage>
        <taxon>Bacteria</taxon>
        <taxon>Bacillati</taxon>
        <taxon>Bacillota</taxon>
        <taxon>Clostridia</taxon>
        <taxon>Lachnospirales</taxon>
        <taxon>Lachnospiraceae</taxon>
        <taxon>Tyzzerella</taxon>
    </lineage>
</organism>
<dbReference type="AlphaFoldDB" id="A0A6N2S1P1"/>
<evidence type="ECO:0000313" key="2">
    <source>
        <dbReference type="EMBL" id="VYS85510.1"/>
    </source>
</evidence>
<proteinExistence type="predicted"/>
<sequence>MTTYFMIFLTIVTVFVVAAGLIKVGKVPKMPAFYRNMIRECVFNRLIFKNYFFRKVLEHGKQLPETEIENVCSLYRGGDCGEKENLANM</sequence>
<keyword evidence="1" id="KW-0812">Transmembrane</keyword>
<feature type="transmembrane region" description="Helical" evidence="1">
    <location>
        <begin position="6"/>
        <end position="25"/>
    </location>
</feature>
<evidence type="ECO:0000256" key="1">
    <source>
        <dbReference type="SAM" id="Phobius"/>
    </source>
</evidence>
<name>A0A6N2S1P1_9FIRM</name>
<reference evidence="2" key="1">
    <citation type="submission" date="2019-11" db="EMBL/GenBank/DDBJ databases">
        <authorList>
            <person name="Feng L."/>
        </authorList>
    </citation>
    <scope>NUCLEOTIDE SEQUENCE</scope>
    <source>
        <strain evidence="2">CnexileLFYP112</strain>
    </source>
</reference>
<keyword evidence="1" id="KW-1133">Transmembrane helix</keyword>
<keyword evidence="1" id="KW-0472">Membrane</keyword>
<accession>A0A6N2S1P1</accession>
<dbReference type="EMBL" id="CACRTG010000002">
    <property type="protein sequence ID" value="VYS85510.1"/>
    <property type="molecule type" value="Genomic_DNA"/>
</dbReference>
<gene>
    <name evidence="2" type="ORF">CNLFYP112_01056</name>
</gene>